<dbReference type="OrthoDB" id="954305at2"/>
<protein>
    <recommendedName>
        <fullName evidence="3">MmcQ/YjbR family DNA-binding protein</fullName>
    </recommendedName>
</protein>
<accession>A0A1I5HD37</accession>
<gene>
    <name evidence="1" type="ORF">SAMN05660359_03591</name>
</gene>
<reference evidence="2" key="1">
    <citation type="submission" date="2016-10" db="EMBL/GenBank/DDBJ databases">
        <authorList>
            <person name="Varghese N."/>
            <person name="Submissions S."/>
        </authorList>
    </citation>
    <scope>NUCLEOTIDE SEQUENCE [LARGE SCALE GENOMIC DNA]</scope>
    <source>
        <strain evidence="2">DSM 43161</strain>
    </source>
</reference>
<evidence type="ECO:0000313" key="2">
    <source>
        <dbReference type="Proteomes" id="UP000183642"/>
    </source>
</evidence>
<dbReference type="Pfam" id="PF04237">
    <property type="entry name" value="YjbR"/>
    <property type="match status" value="1"/>
</dbReference>
<keyword evidence="2" id="KW-1185">Reference proteome</keyword>
<dbReference type="EMBL" id="FOWE01000009">
    <property type="protein sequence ID" value="SFO46127.1"/>
    <property type="molecule type" value="Genomic_DNA"/>
</dbReference>
<dbReference type="AlphaFoldDB" id="A0A1I5HD37"/>
<proteinExistence type="predicted"/>
<evidence type="ECO:0008006" key="3">
    <source>
        <dbReference type="Google" id="ProtNLM"/>
    </source>
</evidence>
<dbReference type="Proteomes" id="UP000183642">
    <property type="component" value="Unassembled WGS sequence"/>
</dbReference>
<name>A0A1I5HD37_9ACTN</name>
<organism evidence="1 2">
    <name type="scientific">Geodermatophilus obscurus</name>
    <dbReference type="NCBI Taxonomy" id="1861"/>
    <lineage>
        <taxon>Bacteria</taxon>
        <taxon>Bacillati</taxon>
        <taxon>Actinomycetota</taxon>
        <taxon>Actinomycetes</taxon>
        <taxon>Geodermatophilales</taxon>
        <taxon>Geodermatophilaceae</taxon>
        <taxon>Geodermatophilus</taxon>
    </lineage>
</organism>
<dbReference type="RefSeq" id="WP_075014899.1">
    <property type="nucleotide sequence ID" value="NZ_FOWE01000009.1"/>
</dbReference>
<evidence type="ECO:0000313" key="1">
    <source>
        <dbReference type="EMBL" id="SFO46127.1"/>
    </source>
</evidence>
<dbReference type="InterPro" id="IPR058532">
    <property type="entry name" value="YjbR/MT2646/Rv2570-like"/>
</dbReference>
<sequence length="127" mass="14157">MASWDDVRRIALDLPGAVEEDGGRTRSWRVGSRAFAWERLLRRGERERLGDRAPQGPALGLRTADPGVVDALVAARPGVFFTVAGYGLHPMVLAHVERADVEDLDEAITEAWWCRAPRRLREELGGR</sequence>